<keyword evidence="2" id="KW-1185">Reference proteome</keyword>
<organism evidence="1 2">
    <name type="scientific">Linum tenue</name>
    <dbReference type="NCBI Taxonomy" id="586396"/>
    <lineage>
        <taxon>Eukaryota</taxon>
        <taxon>Viridiplantae</taxon>
        <taxon>Streptophyta</taxon>
        <taxon>Embryophyta</taxon>
        <taxon>Tracheophyta</taxon>
        <taxon>Spermatophyta</taxon>
        <taxon>Magnoliopsida</taxon>
        <taxon>eudicotyledons</taxon>
        <taxon>Gunneridae</taxon>
        <taxon>Pentapetalae</taxon>
        <taxon>rosids</taxon>
        <taxon>fabids</taxon>
        <taxon>Malpighiales</taxon>
        <taxon>Linaceae</taxon>
        <taxon>Linum</taxon>
    </lineage>
</organism>
<dbReference type="Proteomes" id="UP001154282">
    <property type="component" value="Unassembled WGS sequence"/>
</dbReference>
<sequence>MADHSSSGAKPKFTTLVAVLFPMLCYCLPLFQIMSNQHHSPPPPQIKPHEIAAALRSHGNYSSSCSDLEAKLSRHLASSPAGGFYTVFVPSDDSTYDRRWFEKPEVQIVTSRVDRRSFGSGRLSAGSVLRGVGGGEERAILVAELPGGGEYYPRLEFGGRVRDWNLYDDGRVVVHGFAGKRMSHWPPVAVGVGGLGISGLVAPRERRPARELSVRRVDGLETLELLDDQPRVLNPRGMIPSY</sequence>
<evidence type="ECO:0000313" key="1">
    <source>
        <dbReference type="EMBL" id="CAI0628611.1"/>
    </source>
</evidence>
<reference evidence="1" key="1">
    <citation type="submission" date="2022-08" db="EMBL/GenBank/DDBJ databases">
        <authorList>
            <person name="Gutierrez-Valencia J."/>
        </authorList>
    </citation>
    <scope>NUCLEOTIDE SEQUENCE</scope>
</reference>
<accession>A0AAV0S622</accession>
<proteinExistence type="predicted"/>
<protein>
    <submittedName>
        <fullName evidence="1">Uncharacterized protein</fullName>
    </submittedName>
</protein>
<name>A0AAV0S622_9ROSI</name>
<evidence type="ECO:0000313" key="2">
    <source>
        <dbReference type="Proteomes" id="UP001154282"/>
    </source>
</evidence>
<dbReference type="EMBL" id="CAMGYJ010000011">
    <property type="protein sequence ID" value="CAI0628611.1"/>
    <property type="molecule type" value="Genomic_DNA"/>
</dbReference>
<comment type="caution">
    <text evidence="1">The sequence shown here is derived from an EMBL/GenBank/DDBJ whole genome shotgun (WGS) entry which is preliminary data.</text>
</comment>
<gene>
    <name evidence="1" type="ORF">LITE_LOCUS51704</name>
</gene>
<dbReference type="AlphaFoldDB" id="A0AAV0S622"/>